<comment type="caution">
    <text evidence="3">The sequence shown here is derived from an EMBL/GenBank/DDBJ whole genome shotgun (WGS) entry which is preliminary data.</text>
</comment>
<proteinExistence type="inferred from homology"/>
<dbReference type="EMBL" id="WOCE01000007">
    <property type="protein sequence ID" value="KAE9610712.1"/>
    <property type="molecule type" value="Genomic_DNA"/>
</dbReference>
<organism evidence="3 4">
    <name type="scientific">Lupinus albus</name>
    <name type="common">White lupine</name>
    <name type="synonym">Lupinus termis</name>
    <dbReference type="NCBI Taxonomy" id="3870"/>
    <lineage>
        <taxon>Eukaryota</taxon>
        <taxon>Viridiplantae</taxon>
        <taxon>Streptophyta</taxon>
        <taxon>Embryophyta</taxon>
        <taxon>Tracheophyta</taxon>
        <taxon>Spermatophyta</taxon>
        <taxon>Magnoliopsida</taxon>
        <taxon>eudicotyledons</taxon>
        <taxon>Gunneridae</taxon>
        <taxon>Pentapetalae</taxon>
        <taxon>rosids</taxon>
        <taxon>fabids</taxon>
        <taxon>Fabales</taxon>
        <taxon>Fabaceae</taxon>
        <taxon>Papilionoideae</taxon>
        <taxon>50 kb inversion clade</taxon>
        <taxon>genistoids sensu lato</taxon>
        <taxon>core genistoids</taxon>
        <taxon>Genisteae</taxon>
        <taxon>Lupinus</taxon>
    </lineage>
</organism>
<name>A0A6A4QAN0_LUPAL</name>
<accession>A0A6A4QAN0</accession>
<keyword evidence="4" id="KW-1185">Reference proteome</keyword>
<dbReference type="InterPro" id="IPR029058">
    <property type="entry name" value="AB_hydrolase_fold"/>
</dbReference>
<protein>
    <submittedName>
        <fullName evidence="3">Putative carboxylesterase</fullName>
    </submittedName>
</protein>
<dbReference type="AlphaFoldDB" id="A0A6A4QAN0"/>
<dbReference type="Gene3D" id="3.40.50.1820">
    <property type="entry name" value="alpha/beta hydrolase"/>
    <property type="match status" value="1"/>
</dbReference>
<dbReference type="InterPro" id="IPR013094">
    <property type="entry name" value="AB_hydrolase_3"/>
</dbReference>
<comment type="similarity">
    <text evidence="1">Belongs to the 'GDXG' lipolytic enzyme family.</text>
</comment>
<dbReference type="Pfam" id="PF07859">
    <property type="entry name" value="Abhydrolase_3"/>
    <property type="match status" value="1"/>
</dbReference>
<dbReference type="OrthoDB" id="408631at2759"/>
<dbReference type="GO" id="GO:0016787">
    <property type="term" value="F:hydrolase activity"/>
    <property type="evidence" value="ECO:0007669"/>
    <property type="project" value="InterPro"/>
</dbReference>
<evidence type="ECO:0000313" key="3">
    <source>
        <dbReference type="EMBL" id="KAE9610712.1"/>
    </source>
</evidence>
<dbReference type="InterPro" id="IPR050466">
    <property type="entry name" value="Carboxylest/Gibb_receptor"/>
</dbReference>
<dbReference type="Proteomes" id="UP000447434">
    <property type="component" value="Chromosome 7"/>
</dbReference>
<dbReference type="PANTHER" id="PTHR23024">
    <property type="entry name" value="ARYLACETAMIDE DEACETYLASE"/>
    <property type="match status" value="1"/>
</dbReference>
<evidence type="ECO:0000259" key="2">
    <source>
        <dbReference type="Pfam" id="PF07859"/>
    </source>
</evidence>
<evidence type="ECO:0000313" key="4">
    <source>
        <dbReference type="Proteomes" id="UP000447434"/>
    </source>
</evidence>
<gene>
    <name evidence="3" type="ORF">Lalb_Chr07g0189521</name>
</gene>
<feature type="domain" description="Alpha/beta hydrolase fold-3" evidence="2">
    <location>
        <begin position="6"/>
        <end position="119"/>
    </location>
</feature>
<reference evidence="4" key="1">
    <citation type="journal article" date="2020" name="Nat. Commun.">
        <title>Genome sequence of the cluster root forming white lupin.</title>
        <authorList>
            <person name="Hufnagel B."/>
            <person name="Marques A."/>
            <person name="Soriano A."/>
            <person name="Marques L."/>
            <person name="Divol F."/>
            <person name="Doumas P."/>
            <person name="Sallet E."/>
            <person name="Mancinotti D."/>
            <person name="Carrere S."/>
            <person name="Marande W."/>
            <person name="Arribat S."/>
            <person name="Keller J."/>
            <person name="Huneau C."/>
            <person name="Blein T."/>
            <person name="Aime D."/>
            <person name="Laguerre M."/>
            <person name="Taylor J."/>
            <person name="Schubert V."/>
            <person name="Nelson M."/>
            <person name="Geu-Flores F."/>
            <person name="Crespi M."/>
            <person name="Gallardo-Guerrero K."/>
            <person name="Delaux P.-M."/>
            <person name="Salse J."/>
            <person name="Berges H."/>
            <person name="Guyot R."/>
            <person name="Gouzy J."/>
            <person name="Peret B."/>
        </authorList>
    </citation>
    <scope>NUCLEOTIDE SEQUENCE [LARGE SCALE GENOMIC DNA]</scope>
    <source>
        <strain evidence="4">cv. Amiga</strain>
    </source>
</reference>
<dbReference type="PANTHER" id="PTHR23024:SF113">
    <property type="entry name" value="CARBOXYLESTERASE 8-RELATED"/>
    <property type="match status" value="1"/>
</dbReference>
<dbReference type="SUPFAM" id="SSF53474">
    <property type="entry name" value="alpha/beta-Hydrolases"/>
    <property type="match status" value="1"/>
</dbReference>
<sequence>MDINPIKIKGLIMHVPYFSGVQRSESEIRLINDKLIPLHKNDTMWALSLPKGSDRDHVYCNPMVSNMIYGDKIGKLPRCFINGNGGDPLIDKQKELVKILEEHGVHVVQHFVEDGFHAIELFDKAKAMVFCEIVKKFVDDTIAS</sequence>
<evidence type="ECO:0000256" key="1">
    <source>
        <dbReference type="ARBA" id="ARBA00010515"/>
    </source>
</evidence>